<dbReference type="PANTHER" id="PTHR12187">
    <property type="entry name" value="AGAP000124-PA"/>
    <property type="match status" value="1"/>
</dbReference>
<dbReference type="PANTHER" id="PTHR12187:SF11">
    <property type="entry name" value="PHOSPHATIDYLINOSITOL-3,4-BISPHOSPHATE 4-PHOSPHATASE"/>
    <property type="match status" value="1"/>
</dbReference>
<dbReference type="InParanoid" id="A0A1S3J5J3"/>
<dbReference type="GO" id="GO:0016316">
    <property type="term" value="F:phosphatidylinositol-3,4-bisphosphate 4-phosphatase activity"/>
    <property type="evidence" value="ECO:0007669"/>
    <property type="project" value="InterPro"/>
</dbReference>
<evidence type="ECO:0000313" key="4">
    <source>
        <dbReference type="RefSeq" id="XP_013405692.1"/>
    </source>
</evidence>
<organism evidence="3 4">
    <name type="scientific">Lingula anatina</name>
    <name type="common">Brachiopod</name>
    <name type="synonym">Lingula unguis</name>
    <dbReference type="NCBI Taxonomy" id="7574"/>
    <lineage>
        <taxon>Eukaryota</taxon>
        <taxon>Metazoa</taxon>
        <taxon>Spiralia</taxon>
        <taxon>Lophotrochozoa</taxon>
        <taxon>Brachiopoda</taxon>
        <taxon>Linguliformea</taxon>
        <taxon>Lingulata</taxon>
        <taxon>Lingulida</taxon>
        <taxon>Linguloidea</taxon>
        <taxon>Lingulidae</taxon>
        <taxon>Lingula</taxon>
    </lineage>
</organism>
<dbReference type="GO" id="GO:0005737">
    <property type="term" value="C:cytoplasm"/>
    <property type="evidence" value="ECO:0007669"/>
    <property type="project" value="TreeGrafter"/>
</dbReference>
<dbReference type="KEGG" id="lak:106170389"/>
<evidence type="ECO:0000313" key="3">
    <source>
        <dbReference type="Proteomes" id="UP000085678"/>
    </source>
</evidence>
<dbReference type="InterPro" id="IPR039034">
    <property type="entry name" value="INPP4"/>
</dbReference>
<evidence type="ECO:0000256" key="2">
    <source>
        <dbReference type="ARBA" id="ARBA00023098"/>
    </source>
</evidence>
<accession>A0A1S3J5J3</accession>
<evidence type="ECO:0000256" key="1">
    <source>
        <dbReference type="ARBA" id="ARBA00022801"/>
    </source>
</evidence>
<dbReference type="OrthoDB" id="159395at2759"/>
<reference evidence="4" key="1">
    <citation type="submission" date="2025-08" db="UniProtKB">
        <authorList>
            <consortium name="RefSeq"/>
        </authorList>
    </citation>
    <scope>IDENTIFICATION</scope>
    <source>
        <tissue evidence="4">Gonads</tissue>
    </source>
</reference>
<dbReference type="GeneID" id="106170389"/>
<sequence length="119" mass="13538">MKLLKYNINSKKSKNVEILHISAEICRNMNGIRFTSCKSAKDRTAMSVTLEQVQILQREHNLAPHVFSHALECFRSEGVRRHNTFKNTGISKYAFNSIQLMALPKLYRPPNGTFGNVAS</sequence>
<protein>
    <submittedName>
        <fullName evidence="4">Type I inositol 3,4-bisphosphate 4-phosphatase-like</fullName>
    </submittedName>
</protein>
<keyword evidence="3" id="KW-1185">Reference proteome</keyword>
<proteinExistence type="predicted"/>
<name>A0A1S3J5J3_LINAN</name>
<dbReference type="Proteomes" id="UP000085678">
    <property type="component" value="Unplaced"/>
</dbReference>
<dbReference type="RefSeq" id="XP_013405692.1">
    <property type="nucleotide sequence ID" value="XM_013550238.1"/>
</dbReference>
<dbReference type="AlphaFoldDB" id="A0A1S3J5J3"/>
<gene>
    <name evidence="4" type="primary">LOC106170389</name>
</gene>
<keyword evidence="1" id="KW-0378">Hydrolase</keyword>
<keyword evidence="2" id="KW-0443">Lipid metabolism</keyword>